<reference evidence="4 6" key="1">
    <citation type="submission" date="2019-07" db="EMBL/GenBank/DDBJ databases">
        <title>Genome Sequencing of Bacteroides fragilis.</title>
        <authorList>
            <person name="Pinto K.M."/>
            <person name="Ruoff K.L."/>
            <person name="Price C.E."/>
            <person name="Valls R.A."/>
            <person name="O'Toole G.A."/>
        </authorList>
    </citation>
    <scope>NUCLEOTIDE SEQUENCE [LARGE SCALE GENOMIC DNA]</scope>
    <source>
        <strain evidence="4 6">AD135F_3B</strain>
    </source>
</reference>
<dbReference type="Proteomes" id="UP000319026">
    <property type="component" value="Unassembled WGS sequence"/>
</dbReference>
<dbReference type="EMBL" id="VOHT01000007">
    <property type="protein sequence ID" value="TWV47097.1"/>
    <property type="molecule type" value="Genomic_DNA"/>
</dbReference>
<dbReference type="RefSeq" id="WP_032560898.1">
    <property type="nucleotide sequence ID" value="NZ_CP083688.1"/>
</dbReference>
<dbReference type="Proteomes" id="UP000315444">
    <property type="component" value="Unassembled WGS sequence"/>
</dbReference>
<dbReference type="InterPro" id="IPR001296">
    <property type="entry name" value="Glyco_trans_1"/>
</dbReference>
<name>A0AB38PJ96_BACFG</name>
<evidence type="ECO:0000313" key="6">
    <source>
        <dbReference type="Proteomes" id="UP000319026"/>
    </source>
</evidence>
<proteinExistence type="predicted"/>
<dbReference type="Gene3D" id="3.40.50.2000">
    <property type="entry name" value="Glycogen Phosphorylase B"/>
    <property type="match status" value="2"/>
</dbReference>
<evidence type="ECO:0000259" key="1">
    <source>
        <dbReference type="Pfam" id="PF00534"/>
    </source>
</evidence>
<gene>
    <name evidence="4" type="ORF">FSA03_16270</name>
    <name evidence="3" type="ORF">FSA06_16280</name>
</gene>
<dbReference type="GO" id="GO:0016757">
    <property type="term" value="F:glycosyltransferase activity"/>
    <property type="evidence" value="ECO:0007669"/>
    <property type="project" value="InterPro"/>
</dbReference>
<evidence type="ECO:0000313" key="5">
    <source>
        <dbReference type="Proteomes" id="UP000315444"/>
    </source>
</evidence>
<dbReference type="PANTHER" id="PTHR12526:SF628">
    <property type="entry name" value="MANNOSYLGLUCOSYLGLYCERATE SYNTHASE"/>
    <property type="match status" value="1"/>
</dbReference>
<feature type="domain" description="Glycosyltransferase subfamily 4-like N-terminal" evidence="2">
    <location>
        <begin position="14"/>
        <end position="129"/>
    </location>
</feature>
<dbReference type="InterPro" id="IPR028098">
    <property type="entry name" value="Glyco_trans_4-like_N"/>
</dbReference>
<dbReference type="Pfam" id="PF13439">
    <property type="entry name" value="Glyco_transf_4"/>
    <property type="match status" value="1"/>
</dbReference>
<dbReference type="SUPFAM" id="SSF53756">
    <property type="entry name" value="UDP-Glycosyltransferase/glycogen phosphorylase"/>
    <property type="match status" value="1"/>
</dbReference>
<dbReference type="AlphaFoldDB" id="A0AB38PJ96"/>
<reference evidence="3 5" key="2">
    <citation type="submission" date="2019-07" db="EMBL/GenBank/DDBJ databases">
        <title>Genome sequencing of Bacteroides fragilis.</title>
        <authorList>
            <person name="Galasyn E.V."/>
            <person name="Ruoff K.L."/>
            <person name="Price C.E."/>
            <person name="Valls R.A."/>
            <person name="O'Toole G.A."/>
        </authorList>
    </citation>
    <scope>NUCLEOTIDE SEQUENCE [LARGE SCALE GENOMIC DNA]</scope>
    <source>
        <strain evidence="3 5">AD135F_1B</strain>
    </source>
</reference>
<dbReference type="PANTHER" id="PTHR12526">
    <property type="entry name" value="GLYCOSYLTRANSFERASE"/>
    <property type="match status" value="1"/>
</dbReference>
<protein>
    <submittedName>
        <fullName evidence="4">Glycosyltransferase family 4 protein</fullName>
    </submittedName>
</protein>
<evidence type="ECO:0000259" key="2">
    <source>
        <dbReference type="Pfam" id="PF13439"/>
    </source>
</evidence>
<dbReference type="Pfam" id="PF00534">
    <property type="entry name" value="Glycos_transf_1"/>
    <property type="match status" value="1"/>
</dbReference>
<dbReference type="EMBL" id="VOHV01000007">
    <property type="protein sequence ID" value="TWV40115.1"/>
    <property type="molecule type" value="Genomic_DNA"/>
</dbReference>
<sequence length="385" mass="44485">MTIAFVYRNFPSLGGVERVIVILANEMVKQGSKVVIYSLEQGLNAYSLDSSIEIICLPQKKILESKENVNFLITHLCEYKIELLFNHDSVKDSIELCRRVKKKINIPVVTLHHGQIYLPWKSQWAILKDKYSLRVCLKKIFFPFFVLATKVRNNLHHRYNIKVCDVYVFLAECYKDQLGIDKKVMAIPNPLSSSFFFEDDCYQSKCNTVVMVGRISDFHKRIILALRIWKEIENCEQFDSWNFDIAGDGPDFYLIQDTICSLGLKRVRLLGQVNSFDVYKKAKILLLTSAFEGFPLVLNEAKQCACVPIAMDSFESVHELINNGEDGLIISNNDLNTFLEGLKYLMSHNDILREMSKKSVLNTRKYEVSRLCNIWMDLFKSIVNN</sequence>
<comment type="caution">
    <text evidence="4">The sequence shown here is derived from an EMBL/GenBank/DDBJ whole genome shotgun (WGS) entry which is preliminary data.</text>
</comment>
<evidence type="ECO:0000313" key="4">
    <source>
        <dbReference type="EMBL" id="TWV47097.1"/>
    </source>
</evidence>
<evidence type="ECO:0000313" key="3">
    <source>
        <dbReference type="EMBL" id="TWV40115.1"/>
    </source>
</evidence>
<accession>A0AB38PJ96</accession>
<feature type="domain" description="Glycosyl transferase family 1" evidence="1">
    <location>
        <begin position="205"/>
        <end position="358"/>
    </location>
</feature>
<organism evidence="4 6">
    <name type="scientific">Bacteroides fragilis</name>
    <dbReference type="NCBI Taxonomy" id="817"/>
    <lineage>
        <taxon>Bacteria</taxon>
        <taxon>Pseudomonadati</taxon>
        <taxon>Bacteroidota</taxon>
        <taxon>Bacteroidia</taxon>
        <taxon>Bacteroidales</taxon>
        <taxon>Bacteroidaceae</taxon>
        <taxon>Bacteroides</taxon>
    </lineage>
</organism>